<keyword evidence="10" id="KW-1185">Reference proteome</keyword>
<dbReference type="Gene3D" id="3.40.50.300">
    <property type="entry name" value="P-loop containing nucleotide triphosphate hydrolases"/>
    <property type="match status" value="1"/>
</dbReference>
<comment type="similarity">
    <text evidence="4">Belongs to the SIMIBI class G3E GTPase family. ZNG1 subfamily.</text>
</comment>
<dbReference type="PANTHER" id="PTHR13748:SF62">
    <property type="entry name" value="COBW DOMAIN-CONTAINING PROTEIN"/>
    <property type="match status" value="1"/>
</dbReference>
<keyword evidence="3" id="KW-0143">Chaperone</keyword>
<accession>A0ABT7W889</accession>
<keyword evidence="2" id="KW-0378">Hydrolase</keyword>
<dbReference type="SMART" id="SM00833">
    <property type="entry name" value="CobW_C"/>
    <property type="match status" value="1"/>
</dbReference>
<dbReference type="EMBL" id="JAUDJE010000021">
    <property type="protein sequence ID" value="MDM9561402.1"/>
    <property type="molecule type" value="Genomic_DNA"/>
</dbReference>
<proteinExistence type="inferred from homology"/>
<dbReference type="InterPro" id="IPR036627">
    <property type="entry name" value="CobW-likC_sf"/>
</dbReference>
<keyword evidence="1" id="KW-0547">Nucleotide-binding</keyword>
<comment type="catalytic activity">
    <reaction evidence="6">
        <text>GTP + H2O = GDP + phosphate + H(+)</text>
        <dbReference type="Rhea" id="RHEA:19669"/>
        <dbReference type="ChEBI" id="CHEBI:15377"/>
        <dbReference type="ChEBI" id="CHEBI:15378"/>
        <dbReference type="ChEBI" id="CHEBI:37565"/>
        <dbReference type="ChEBI" id="CHEBI:43474"/>
        <dbReference type="ChEBI" id="CHEBI:58189"/>
    </reaction>
    <physiologicalReaction direction="left-to-right" evidence="6">
        <dbReference type="Rhea" id="RHEA:19670"/>
    </physiologicalReaction>
</comment>
<dbReference type="PANTHER" id="PTHR13748">
    <property type="entry name" value="COBW-RELATED"/>
    <property type="match status" value="1"/>
</dbReference>
<dbReference type="SUPFAM" id="SSF52540">
    <property type="entry name" value="P-loop containing nucleoside triphosphate hydrolases"/>
    <property type="match status" value="1"/>
</dbReference>
<dbReference type="CDD" id="cd03112">
    <property type="entry name" value="CobW-like"/>
    <property type="match status" value="1"/>
</dbReference>
<protein>
    <submittedName>
        <fullName evidence="9">GTP-binding protein</fullName>
    </submittedName>
</protein>
<name>A0ABT7W889_9BORD</name>
<evidence type="ECO:0000259" key="8">
    <source>
        <dbReference type="SMART" id="SM00833"/>
    </source>
</evidence>
<evidence type="ECO:0000256" key="2">
    <source>
        <dbReference type="ARBA" id="ARBA00022801"/>
    </source>
</evidence>
<dbReference type="SUPFAM" id="SSF90002">
    <property type="entry name" value="Hypothetical protein YjiA, C-terminal domain"/>
    <property type="match status" value="1"/>
</dbReference>
<feature type="domain" description="CobW C-terminal" evidence="8">
    <location>
        <begin position="251"/>
        <end position="345"/>
    </location>
</feature>
<evidence type="ECO:0000256" key="5">
    <source>
        <dbReference type="ARBA" id="ARBA00045658"/>
    </source>
</evidence>
<dbReference type="InterPro" id="IPR003495">
    <property type="entry name" value="CobW/HypB/UreG_nucleotide-bd"/>
</dbReference>
<evidence type="ECO:0000256" key="4">
    <source>
        <dbReference type="ARBA" id="ARBA00034320"/>
    </source>
</evidence>
<evidence type="ECO:0000313" key="10">
    <source>
        <dbReference type="Proteomes" id="UP001175604"/>
    </source>
</evidence>
<evidence type="ECO:0000256" key="7">
    <source>
        <dbReference type="SAM" id="MobiDB-lite"/>
    </source>
</evidence>
<organism evidence="9 10">
    <name type="scientific">Bordetella petrii</name>
    <dbReference type="NCBI Taxonomy" id="94624"/>
    <lineage>
        <taxon>Bacteria</taxon>
        <taxon>Pseudomonadati</taxon>
        <taxon>Pseudomonadota</taxon>
        <taxon>Betaproteobacteria</taxon>
        <taxon>Burkholderiales</taxon>
        <taxon>Alcaligenaceae</taxon>
        <taxon>Bordetella</taxon>
    </lineage>
</organism>
<evidence type="ECO:0000256" key="3">
    <source>
        <dbReference type="ARBA" id="ARBA00023186"/>
    </source>
</evidence>
<dbReference type="InterPro" id="IPR027417">
    <property type="entry name" value="P-loop_NTPase"/>
</dbReference>
<dbReference type="Gene3D" id="3.30.1220.10">
    <property type="entry name" value="CobW-like, C-terminal domain"/>
    <property type="match status" value="1"/>
</dbReference>
<evidence type="ECO:0000313" key="9">
    <source>
        <dbReference type="EMBL" id="MDM9561402.1"/>
    </source>
</evidence>
<dbReference type="Proteomes" id="UP001175604">
    <property type="component" value="Unassembled WGS sequence"/>
</dbReference>
<dbReference type="InterPro" id="IPR011629">
    <property type="entry name" value="CobW-like_C"/>
</dbReference>
<reference evidence="9" key="1">
    <citation type="submission" date="2023-06" db="EMBL/GenBank/DDBJ databases">
        <title>full genome analysis of Phenantherene degrader P3.</title>
        <authorList>
            <person name="Akbar A."/>
            <person name="Rahmeh R."/>
            <person name="Kishk M."/>
        </authorList>
    </citation>
    <scope>NUCLEOTIDE SEQUENCE</scope>
    <source>
        <strain evidence="9">P3</strain>
    </source>
</reference>
<evidence type="ECO:0000256" key="1">
    <source>
        <dbReference type="ARBA" id="ARBA00022741"/>
    </source>
</evidence>
<comment type="caution">
    <text evidence="9">The sequence shown here is derived from an EMBL/GenBank/DDBJ whole genome shotgun (WGS) entry which is preliminary data.</text>
</comment>
<gene>
    <name evidence="9" type="ORF">QUC21_20370</name>
</gene>
<dbReference type="Pfam" id="PF07683">
    <property type="entry name" value="CobW_C"/>
    <property type="match status" value="1"/>
</dbReference>
<evidence type="ECO:0000256" key="6">
    <source>
        <dbReference type="ARBA" id="ARBA00049117"/>
    </source>
</evidence>
<comment type="function">
    <text evidence="5">Zinc chaperone that directly transfers zinc cofactor to target proteins, thereby activating them. Zinc is transferred from the CXCC motif in the GTPase domain to the zinc binding site in target proteins in a process requiring GTP hydrolysis.</text>
</comment>
<sequence length="349" mass="37458">MQRHTDSLKAGIPATQSAGPAADPRVAVTVLTGFLGSGKTTLLNRLVRDPAYADAAVIVNELGEVGVDHHLVRHADGRVAVIEGGCICCTVNGGLVDTLRDLFMLALRRQIKPFRRVLIETTGLAAPAAILFTLRHERFLAERYIYGGTLTVVDVRHIRRQLLDQPEALQQVALADVVACAKADLAGADDLASARQAVAQVNPAAVQCVVRPGVELDRRLFDSAPARREPGALGRWLGAFAPAAAGRHPQVRHTVLALPAPVSRAAFLTGMSRVLEVHHRGLLRMKGLVRLQDEGGPSVAHAVHRDLYPLEPLDAWPDGQPQTRLVFILRELDPDAVAGAVRQALGQPA</sequence>
<dbReference type="InterPro" id="IPR051316">
    <property type="entry name" value="Zinc-reg_GTPase_activator"/>
</dbReference>
<dbReference type="Pfam" id="PF02492">
    <property type="entry name" value="cobW"/>
    <property type="match status" value="1"/>
</dbReference>
<feature type="region of interest" description="Disordered" evidence="7">
    <location>
        <begin position="1"/>
        <end position="20"/>
    </location>
</feature>